<dbReference type="EMBL" id="BPQB01000011">
    <property type="protein sequence ID" value="GJE89024.1"/>
    <property type="molecule type" value="Genomic_DNA"/>
</dbReference>
<keyword evidence="2" id="KW-1185">Reference proteome</keyword>
<dbReference type="Proteomes" id="UP000703269">
    <property type="component" value="Unassembled WGS sequence"/>
</dbReference>
<proteinExistence type="predicted"/>
<gene>
    <name evidence="1" type="ORF">PsYK624_051140</name>
</gene>
<dbReference type="AlphaFoldDB" id="A0A9P3G724"/>
<reference evidence="1 2" key="1">
    <citation type="submission" date="2021-08" db="EMBL/GenBank/DDBJ databases">
        <title>Draft Genome Sequence of Phanerochaete sordida strain YK-624.</title>
        <authorList>
            <person name="Mori T."/>
            <person name="Dohra H."/>
            <person name="Suzuki T."/>
            <person name="Kawagishi H."/>
            <person name="Hirai H."/>
        </authorList>
    </citation>
    <scope>NUCLEOTIDE SEQUENCE [LARGE SCALE GENOMIC DNA]</scope>
    <source>
        <strain evidence="1 2">YK-624</strain>
    </source>
</reference>
<evidence type="ECO:0000313" key="2">
    <source>
        <dbReference type="Proteomes" id="UP000703269"/>
    </source>
</evidence>
<organism evidence="1 2">
    <name type="scientific">Phanerochaete sordida</name>
    <dbReference type="NCBI Taxonomy" id="48140"/>
    <lineage>
        <taxon>Eukaryota</taxon>
        <taxon>Fungi</taxon>
        <taxon>Dikarya</taxon>
        <taxon>Basidiomycota</taxon>
        <taxon>Agaricomycotina</taxon>
        <taxon>Agaricomycetes</taxon>
        <taxon>Polyporales</taxon>
        <taxon>Phanerochaetaceae</taxon>
        <taxon>Phanerochaete</taxon>
    </lineage>
</organism>
<protein>
    <submittedName>
        <fullName evidence="1">Uncharacterized protein</fullName>
    </submittedName>
</protein>
<name>A0A9P3G724_9APHY</name>
<comment type="caution">
    <text evidence="1">The sequence shown here is derived from an EMBL/GenBank/DDBJ whole genome shotgun (WGS) entry which is preliminary data.</text>
</comment>
<evidence type="ECO:0000313" key="1">
    <source>
        <dbReference type="EMBL" id="GJE89024.1"/>
    </source>
</evidence>
<sequence length="232" mass="25743">MIASLLRPHTISSQLIDGLTDIVVGINDRNTNGVTTFISDTRRGDSRMLRLVWPRDIRALPEVVDTLCTRYSLSSLHRLFLKAPETATPIATLMRLMSHPSLQVLDLESPSCASILSNLLDSASYNGPEMWPAVALVTIRGTQPGNIGWFLERWSHARPSMRVDLSGAVVQCMDEADARAFIRRLGQALDSRYPWPHFRYWESKGTDMGKLRAILLGHTTAAAPLNGPRGPL</sequence>
<accession>A0A9P3G724</accession>